<keyword evidence="1" id="KW-1133">Transmembrane helix</keyword>
<dbReference type="EMBL" id="JMFG01000004">
    <property type="protein sequence ID" value="KDA54806.1"/>
    <property type="molecule type" value="Genomic_DNA"/>
</dbReference>
<gene>
    <name evidence="2" type="ORF">EG19_09155</name>
</gene>
<protein>
    <recommendedName>
        <fullName evidence="4">DUF2029 domain-containing protein</fullName>
    </recommendedName>
</protein>
<comment type="caution">
    <text evidence="2">The sequence shown here is derived from an EMBL/GenBank/DDBJ whole genome shotgun (WGS) entry which is preliminary data.</text>
</comment>
<feature type="transmembrane region" description="Helical" evidence="1">
    <location>
        <begin position="288"/>
        <end position="307"/>
    </location>
</feature>
<feature type="transmembrane region" description="Helical" evidence="1">
    <location>
        <begin position="192"/>
        <end position="217"/>
    </location>
</feature>
<keyword evidence="3" id="KW-1185">Reference proteome</keyword>
<feature type="transmembrane region" description="Helical" evidence="1">
    <location>
        <begin position="337"/>
        <end position="355"/>
    </location>
</feature>
<dbReference type="InterPro" id="IPR058226">
    <property type="entry name" value="AZOBR_p60025-like"/>
</dbReference>
<evidence type="ECO:0000313" key="2">
    <source>
        <dbReference type="EMBL" id="KDA54806.1"/>
    </source>
</evidence>
<sequence>MRWLEKAVAAGTKKQVLAFLAVAMLVFWGVVGHTLAVVKYAGDWRGFFRLGSGFYHPAVMQDVPRDSPWGYDGQFYAALAADPWLCNPETQKALDNPSYRAQRMLLPALAWVLALGNGHAALWWYLALVWLLALGSVLIVAWWLMRTGVPVLWALPLPVTAGLVTSLTRATPDGAAVTLLLGALLALEWRKWGWGGAFLAAAVLARETTLLLVPAVVWWQWREQHLRRGVLLVIPALVAFFGWRVYLHLQVGSAFSTKDLANFGFPLAWLPWKIRQVFAAADINGVEVLGLVALLATVGSLAFAVHPGMGLWELAYLAFGLLGLVLGPSVITEAYAYSRVLLVLSFLAVVLAVKAQLVWRKTALFAVPVLWGLLGLVLVRGEMIPHGGVIPVFKALLIHLARL</sequence>
<dbReference type="Proteomes" id="UP000027284">
    <property type="component" value="Unassembled WGS sequence"/>
</dbReference>
<feature type="transmembrane region" description="Helical" evidence="1">
    <location>
        <begin position="122"/>
        <end position="144"/>
    </location>
</feature>
<keyword evidence="1" id="KW-0472">Membrane</keyword>
<evidence type="ECO:0000313" key="3">
    <source>
        <dbReference type="Proteomes" id="UP000027284"/>
    </source>
</evidence>
<dbReference type="OrthoDB" id="422870at2"/>
<name>A0A062Y315_9BACT</name>
<organism evidence="2 3">
    <name type="scientific">Thermoanaerobaculum aquaticum</name>
    <dbReference type="NCBI Taxonomy" id="1312852"/>
    <lineage>
        <taxon>Bacteria</taxon>
        <taxon>Pseudomonadati</taxon>
        <taxon>Acidobacteriota</taxon>
        <taxon>Thermoanaerobaculia</taxon>
        <taxon>Thermoanaerobaculales</taxon>
        <taxon>Thermoanaerobaculaceae</taxon>
        <taxon>Thermoanaerobaculum</taxon>
    </lineage>
</organism>
<accession>A0A062Y315</accession>
<feature type="transmembrane region" description="Helical" evidence="1">
    <location>
        <begin position="362"/>
        <end position="378"/>
    </location>
</feature>
<dbReference type="RefSeq" id="WP_038046699.1">
    <property type="nucleotide sequence ID" value="NZ_JMFG01000004.1"/>
</dbReference>
<keyword evidence="1" id="KW-0812">Transmembrane</keyword>
<reference evidence="2 3" key="1">
    <citation type="submission" date="2014-04" db="EMBL/GenBank/DDBJ databases">
        <title>The Genome Sequence of Thermoanaerobaculum aquaticum MP-01, The First Cultivated Group 23 Acidobacterium.</title>
        <authorList>
            <person name="Stamps B.W."/>
            <person name="Losey N.A."/>
            <person name="Lawson P.A."/>
            <person name="Stevenson B.S."/>
        </authorList>
    </citation>
    <scope>NUCLEOTIDE SEQUENCE [LARGE SCALE GENOMIC DNA]</scope>
    <source>
        <strain evidence="2 3">MP-01</strain>
    </source>
</reference>
<evidence type="ECO:0000256" key="1">
    <source>
        <dbReference type="SAM" id="Phobius"/>
    </source>
</evidence>
<dbReference type="NCBIfam" id="NF046093">
    <property type="entry name" value="AZOBR_p60025_fam"/>
    <property type="match status" value="1"/>
</dbReference>
<proteinExistence type="predicted"/>
<evidence type="ECO:0008006" key="4">
    <source>
        <dbReference type="Google" id="ProtNLM"/>
    </source>
</evidence>
<feature type="transmembrane region" description="Helical" evidence="1">
    <location>
        <begin position="314"/>
        <end position="331"/>
    </location>
</feature>
<dbReference type="AlphaFoldDB" id="A0A062Y315"/>
<feature type="transmembrane region" description="Helical" evidence="1">
    <location>
        <begin position="151"/>
        <end position="172"/>
    </location>
</feature>
<feature type="transmembrane region" description="Helical" evidence="1">
    <location>
        <begin position="229"/>
        <end position="246"/>
    </location>
</feature>